<dbReference type="EMBL" id="BAFH01000003">
    <property type="protein sequence ID" value="GAB62699.1"/>
    <property type="molecule type" value="Genomic_DNA"/>
</dbReference>
<accession>I3ILV4</accession>
<organism evidence="1 2">
    <name type="scientific">Candidatus Jettenia caeni</name>
    <dbReference type="NCBI Taxonomy" id="247490"/>
    <lineage>
        <taxon>Bacteria</taxon>
        <taxon>Pseudomonadati</taxon>
        <taxon>Planctomycetota</taxon>
        <taxon>Candidatus Brocadiia</taxon>
        <taxon>Candidatus Brocadiales</taxon>
        <taxon>Candidatus Brocadiaceae</taxon>
        <taxon>Candidatus Jettenia</taxon>
    </lineage>
</organism>
<dbReference type="AlphaFoldDB" id="I3ILV4"/>
<dbReference type="Proteomes" id="UP000002985">
    <property type="component" value="Unassembled WGS sequence"/>
</dbReference>
<gene>
    <name evidence="1" type="ORF">KSU1_C1103</name>
</gene>
<keyword evidence="2" id="KW-1185">Reference proteome</keyword>
<reference evidence="1 2" key="1">
    <citation type="journal article" date="2012" name="FEBS Lett.">
        <title>Anammox organism KSU-1 expresses a NirK-type copper-containing nitrite reductase instead of a NirS-type with cytochrome cd1.</title>
        <authorList>
            <person name="Hira D."/>
            <person name="Toh H."/>
            <person name="Migita C.T."/>
            <person name="Okubo H."/>
            <person name="Nishiyama T."/>
            <person name="Hattori M."/>
            <person name="Furukawa K."/>
            <person name="Fujii T."/>
        </authorList>
    </citation>
    <scope>NUCLEOTIDE SEQUENCE [LARGE SCALE GENOMIC DNA]</scope>
</reference>
<name>I3ILV4_9BACT</name>
<protein>
    <submittedName>
        <fullName evidence="1">Uncharacterized protein</fullName>
    </submittedName>
</protein>
<evidence type="ECO:0000313" key="2">
    <source>
        <dbReference type="Proteomes" id="UP000002985"/>
    </source>
</evidence>
<evidence type="ECO:0000313" key="1">
    <source>
        <dbReference type="EMBL" id="GAB62699.1"/>
    </source>
</evidence>
<proteinExistence type="predicted"/>
<comment type="caution">
    <text evidence="1">The sequence shown here is derived from an EMBL/GenBank/DDBJ whole genome shotgun (WGS) entry which is preliminary data.</text>
</comment>
<sequence>MENKKNKIFLKYFIFNSHLKIHRFTHPKSPLPPLNFTRLSQFNYIFISPPYSEFCGSSEGM</sequence>